<sequence length="338" mass="37055">MHKEQCYAQYQGKEWSEDKILGALRIVECYCLDDDELFVTERAQYFLEQDMSTLVNDGKTEPTLEKSWRCTLRNHQRCLIRRHKLETKPRPARHQNFEAVPSSSSGVLDAPAGPSGSNPQHVKNVSPSEAIIVSDSEDEDDGDSTSGDYDSKNDGDVAVAVTNARPKSISMAVRVTHQTLRYDNDEVAEILRRNSEARAGHSALLAAMRPNTTVSTHLHVQMVASAPLAPSSLSSSQPSALKPRQIAAHASMPFKRLRTAEGEVQGIPKKICLAATTTKSKKPSTVAGGASASTKSATMRYDFQDPEVIVISSGDDDEPVFLSTGYQHKQKRFIAGSR</sequence>
<reference evidence="1" key="2">
    <citation type="journal article" date="2022" name="New Phytol.">
        <title>Evolutionary transition to the ectomycorrhizal habit in the genomes of a hyperdiverse lineage of mushroom-forming fungi.</title>
        <authorList>
            <person name="Looney B."/>
            <person name="Miyauchi S."/>
            <person name="Morin E."/>
            <person name="Drula E."/>
            <person name="Courty P.E."/>
            <person name="Kohler A."/>
            <person name="Kuo A."/>
            <person name="LaButti K."/>
            <person name="Pangilinan J."/>
            <person name="Lipzen A."/>
            <person name="Riley R."/>
            <person name="Andreopoulos W."/>
            <person name="He G."/>
            <person name="Johnson J."/>
            <person name="Nolan M."/>
            <person name="Tritt A."/>
            <person name="Barry K.W."/>
            <person name="Grigoriev I.V."/>
            <person name="Nagy L.G."/>
            <person name="Hibbett D."/>
            <person name="Henrissat B."/>
            <person name="Matheny P.B."/>
            <person name="Labbe J."/>
            <person name="Martin F.M."/>
        </authorList>
    </citation>
    <scope>NUCLEOTIDE SEQUENCE</scope>
    <source>
        <strain evidence="1">FP105234-sp</strain>
    </source>
</reference>
<gene>
    <name evidence="1" type="ORF">FA95DRAFT_1600903</name>
</gene>
<accession>A0ACB8SBG5</accession>
<keyword evidence="2" id="KW-1185">Reference proteome</keyword>
<dbReference type="Proteomes" id="UP000814033">
    <property type="component" value="Unassembled WGS sequence"/>
</dbReference>
<evidence type="ECO:0000313" key="2">
    <source>
        <dbReference type="Proteomes" id="UP000814033"/>
    </source>
</evidence>
<evidence type="ECO:0000313" key="1">
    <source>
        <dbReference type="EMBL" id="KAI0053780.1"/>
    </source>
</evidence>
<protein>
    <submittedName>
        <fullName evidence="1">Uncharacterized protein</fullName>
    </submittedName>
</protein>
<reference evidence="1" key="1">
    <citation type="submission" date="2021-02" db="EMBL/GenBank/DDBJ databases">
        <authorList>
            <consortium name="DOE Joint Genome Institute"/>
            <person name="Ahrendt S."/>
            <person name="Looney B.P."/>
            <person name="Miyauchi S."/>
            <person name="Morin E."/>
            <person name="Drula E."/>
            <person name="Courty P.E."/>
            <person name="Chicoki N."/>
            <person name="Fauchery L."/>
            <person name="Kohler A."/>
            <person name="Kuo A."/>
            <person name="Labutti K."/>
            <person name="Pangilinan J."/>
            <person name="Lipzen A."/>
            <person name="Riley R."/>
            <person name="Andreopoulos W."/>
            <person name="He G."/>
            <person name="Johnson J."/>
            <person name="Barry K.W."/>
            <person name="Grigoriev I.V."/>
            <person name="Nagy L."/>
            <person name="Hibbett D."/>
            <person name="Henrissat B."/>
            <person name="Matheny P.B."/>
            <person name="Labbe J."/>
            <person name="Martin F."/>
        </authorList>
    </citation>
    <scope>NUCLEOTIDE SEQUENCE</scope>
    <source>
        <strain evidence="1">FP105234-sp</strain>
    </source>
</reference>
<organism evidence="1 2">
    <name type="scientific">Auriscalpium vulgare</name>
    <dbReference type="NCBI Taxonomy" id="40419"/>
    <lineage>
        <taxon>Eukaryota</taxon>
        <taxon>Fungi</taxon>
        <taxon>Dikarya</taxon>
        <taxon>Basidiomycota</taxon>
        <taxon>Agaricomycotina</taxon>
        <taxon>Agaricomycetes</taxon>
        <taxon>Russulales</taxon>
        <taxon>Auriscalpiaceae</taxon>
        <taxon>Auriscalpium</taxon>
    </lineage>
</organism>
<comment type="caution">
    <text evidence="1">The sequence shown here is derived from an EMBL/GenBank/DDBJ whole genome shotgun (WGS) entry which is preliminary data.</text>
</comment>
<proteinExistence type="predicted"/>
<dbReference type="EMBL" id="MU275839">
    <property type="protein sequence ID" value="KAI0053780.1"/>
    <property type="molecule type" value="Genomic_DNA"/>
</dbReference>
<name>A0ACB8SBG5_9AGAM</name>